<keyword evidence="3" id="KW-1185">Reference proteome</keyword>
<dbReference type="STRING" id="1703345.A3860_32505"/>
<dbReference type="AlphaFoldDB" id="A0A1V9FQW2"/>
<evidence type="ECO:0000259" key="1">
    <source>
        <dbReference type="Pfam" id="PF00027"/>
    </source>
</evidence>
<dbReference type="Pfam" id="PF00027">
    <property type="entry name" value="cNMP_binding"/>
    <property type="match status" value="1"/>
</dbReference>
<reference evidence="2 3" key="1">
    <citation type="submission" date="2016-03" db="EMBL/GenBank/DDBJ databases">
        <title>Niastella vici sp. nov., isolated from farmland soil.</title>
        <authorList>
            <person name="Chen L."/>
            <person name="Wang D."/>
            <person name="Yang S."/>
            <person name="Wang G."/>
        </authorList>
    </citation>
    <scope>NUCLEOTIDE SEQUENCE [LARGE SCALE GENOMIC DNA]</scope>
    <source>
        <strain evidence="2 3">DJ57</strain>
    </source>
</reference>
<dbReference type="SUPFAM" id="SSF51206">
    <property type="entry name" value="cAMP-binding domain-like"/>
    <property type="match status" value="1"/>
</dbReference>
<comment type="caution">
    <text evidence="2">The sequence shown here is derived from an EMBL/GenBank/DDBJ whole genome shotgun (WGS) entry which is preliminary data.</text>
</comment>
<feature type="domain" description="Cyclic nucleotide-binding" evidence="1">
    <location>
        <begin position="31"/>
        <end position="116"/>
    </location>
</feature>
<sequence length="193" mass="22499">MKNIDTSEIFKGVNLSDAERTLVESKFNVLSVKKGDIILSEGQYVPFQYFVSEGCLRTFFIGKDGKEFTLQFAIKDWWISDYTAFFTGGRSMFYIDCIQNAVICKISKTSMEELYREVPQIETFFRIKMERFFGSFQRRILSDLAMSAKEKYVTFLNTYGQIESQIKNYHLASYLGITTESLSRIRKEIAQEE</sequence>
<evidence type="ECO:0000313" key="2">
    <source>
        <dbReference type="EMBL" id="OQP60722.1"/>
    </source>
</evidence>
<accession>A0A1V9FQW2</accession>
<dbReference type="InterPro" id="IPR000595">
    <property type="entry name" value="cNMP-bd_dom"/>
</dbReference>
<dbReference type="EMBL" id="LVYD01000059">
    <property type="protein sequence ID" value="OQP60722.1"/>
    <property type="molecule type" value="Genomic_DNA"/>
</dbReference>
<evidence type="ECO:0000313" key="3">
    <source>
        <dbReference type="Proteomes" id="UP000192796"/>
    </source>
</evidence>
<proteinExistence type="predicted"/>
<dbReference type="InterPro" id="IPR014710">
    <property type="entry name" value="RmlC-like_jellyroll"/>
</dbReference>
<dbReference type="CDD" id="cd00038">
    <property type="entry name" value="CAP_ED"/>
    <property type="match status" value="1"/>
</dbReference>
<protein>
    <recommendedName>
        <fullName evidence="1">Cyclic nucleotide-binding domain-containing protein</fullName>
    </recommendedName>
</protein>
<dbReference type="RefSeq" id="WP_081152596.1">
    <property type="nucleotide sequence ID" value="NZ_LVYD01000059.1"/>
</dbReference>
<dbReference type="Gene3D" id="2.60.120.10">
    <property type="entry name" value="Jelly Rolls"/>
    <property type="match status" value="1"/>
</dbReference>
<dbReference type="Proteomes" id="UP000192796">
    <property type="component" value="Unassembled WGS sequence"/>
</dbReference>
<dbReference type="OrthoDB" id="1092431at2"/>
<dbReference type="InterPro" id="IPR018490">
    <property type="entry name" value="cNMP-bd_dom_sf"/>
</dbReference>
<name>A0A1V9FQW2_9BACT</name>
<organism evidence="2 3">
    <name type="scientific">Niastella vici</name>
    <dbReference type="NCBI Taxonomy" id="1703345"/>
    <lineage>
        <taxon>Bacteria</taxon>
        <taxon>Pseudomonadati</taxon>
        <taxon>Bacteroidota</taxon>
        <taxon>Chitinophagia</taxon>
        <taxon>Chitinophagales</taxon>
        <taxon>Chitinophagaceae</taxon>
        <taxon>Niastella</taxon>
    </lineage>
</organism>
<gene>
    <name evidence="2" type="ORF">A3860_32505</name>
</gene>